<accession>A0A938XRE8</accession>
<evidence type="ECO:0000256" key="3">
    <source>
        <dbReference type="ARBA" id="ARBA00023163"/>
    </source>
</evidence>
<dbReference type="GO" id="GO:0045892">
    <property type="term" value="P:negative regulation of DNA-templated transcription"/>
    <property type="evidence" value="ECO:0007669"/>
    <property type="project" value="TreeGrafter"/>
</dbReference>
<dbReference type="InterPro" id="IPR050707">
    <property type="entry name" value="HTH_MetabolicPath_Reg"/>
</dbReference>
<organism evidence="6 7">
    <name type="scientific">Brevibacillus fulvus</name>
    <dbReference type="NCBI Taxonomy" id="1125967"/>
    <lineage>
        <taxon>Bacteria</taxon>
        <taxon>Bacillati</taxon>
        <taxon>Bacillota</taxon>
        <taxon>Bacilli</taxon>
        <taxon>Bacillales</taxon>
        <taxon>Paenibacillaceae</taxon>
        <taxon>Brevibacillus</taxon>
    </lineage>
</organism>
<dbReference type="EMBL" id="JAFBEB010000001">
    <property type="protein sequence ID" value="MBM7588863.1"/>
    <property type="molecule type" value="Genomic_DNA"/>
</dbReference>
<dbReference type="SUPFAM" id="SSF46785">
    <property type="entry name" value="Winged helix' DNA-binding domain"/>
    <property type="match status" value="1"/>
</dbReference>
<evidence type="ECO:0000259" key="4">
    <source>
        <dbReference type="PROSITE" id="PS51077"/>
    </source>
</evidence>
<evidence type="ECO:0000256" key="2">
    <source>
        <dbReference type="ARBA" id="ARBA00023125"/>
    </source>
</evidence>
<feature type="domain" description="IclR-ED" evidence="5">
    <location>
        <begin position="67"/>
        <end position="250"/>
    </location>
</feature>
<dbReference type="GO" id="GO:0003677">
    <property type="term" value="F:DNA binding"/>
    <property type="evidence" value="ECO:0007669"/>
    <property type="project" value="UniProtKB-KW"/>
</dbReference>
<name>A0A938XRE8_9BACL</name>
<feature type="domain" description="HTH iclR-type" evidence="4">
    <location>
        <begin position="6"/>
        <end position="66"/>
    </location>
</feature>
<keyword evidence="1" id="KW-0805">Transcription regulation</keyword>
<keyword evidence="3" id="KW-0804">Transcription</keyword>
<evidence type="ECO:0000313" key="7">
    <source>
        <dbReference type="Proteomes" id="UP000717624"/>
    </source>
</evidence>
<dbReference type="SMART" id="SM00346">
    <property type="entry name" value="HTH_ICLR"/>
    <property type="match status" value="1"/>
</dbReference>
<dbReference type="Gene3D" id="1.10.10.10">
    <property type="entry name" value="Winged helix-like DNA-binding domain superfamily/Winged helix DNA-binding domain"/>
    <property type="match status" value="1"/>
</dbReference>
<dbReference type="GO" id="GO:0003700">
    <property type="term" value="F:DNA-binding transcription factor activity"/>
    <property type="evidence" value="ECO:0007669"/>
    <property type="project" value="TreeGrafter"/>
</dbReference>
<dbReference type="PROSITE" id="PS51077">
    <property type="entry name" value="HTH_ICLR"/>
    <property type="match status" value="1"/>
</dbReference>
<dbReference type="Gene3D" id="3.30.450.40">
    <property type="match status" value="1"/>
</dbReference>
<dbReference type="InterPro" id="IPR005471">
    <property type="entry name" value="Tscrpt_reg_IclR_N"/>
</dbReference>
<evidence type="ECO:0000313" key="6">
    <source>
        <dbReference type="EMBL" id="MBM7588863.1"/>
    </source>
</evidence>
<dbReference type="Pfam" id="PF09339">
    <property type="entry name" value="HTH_IclR"/>
    <property type="match status" value="1"/>
</dbReference>
<gene>
    <name evidence="6" type="ORF">JOD01_000449</name>
</gene>
<sequence length="271" mass="30406">MIQNKNKTLVKSMDVLQLFLQHSRLSLNEMAELSGRPKTSVHRMVGSLEEMGFLQKDESGRYRLGLVFLQYGQLVADRLDIRQIALPVMQTLRDQVDEAVNLIVKDGDQAIYIEKLDTLHPVRLYTKIGRRSPLYAGACSRIILAYLDEAERERYLRKTELIPIATGTITDKQQLRQILSNARTDGYTISYSELEENTAAVAAPIFDHKGRLCAGLSIAGPDVRFGAERLPALISLLQQAARQISAELGWNGQNIGQKGRDYDEKSIGYGI</sequence>
<dbReference type="PANTHER" id="PTHR30136:SF24">
    <property type="entry name" value="HTH-TYPE TRANSCRIPTIONAL REPRESSOR ALLR"/>
    <property type="match status" value="1"/>
</dbReference>
<dbReference type="InterPro" id="IPR029016">
    <property type="entry name" value="GAF-like_dom_sf"/>
</dbReference>
<keyword evidence="2 6" id="KW-0238">DNA-binding</keyword>
<dbReference type="Proteomes" id="UP000717624">
    <property type="component" value="Unassembled WGS sequence"/>
</dbReference>
<dbReference type="InterPro" id="IPR014757">
    <property type="entry name" value="Tscrpt_reg_IclR_C"/>
</dbReference>
<dbReference type="InterPro" id="IPR036390">
    <property type="entry name" value="WH_DNA-bd_sf"/>
</dbReference>
<dbReference type="SUPFAM" id="SSF55781">
    <property type="entry name" value="GAF domain-like"/>
    <property type="match status" value="1"/>
</dbReference>
<protein>
    <submittedName>
        <fullName evidence="6">DNA-binding IclR family transcriptional regulator</fullName>
    </submittedName>
</protein>
<dbReference type="PANTHER" id="PTHR30136">
    <property type="entry name" value="HELIX-TURN-HELIX TRANSCRIPTIONAL REGULATOR, ICLR FAMILY"/>
    <property type="match status" value="1"/>
</dbReference>
<evidence type="ECO:0000259" key="5">
    <source>
        <dbReference type="PROSITE" id="PS51078"/>
    </source>
</evidence>
<reference evidence="6" key="1">
    <citation type="submission" date="2021-01" db="EMBL/GenBank/DDBJ databases">
        <title>Genomic Encyclopedia of Type Strains, Phase IV (KMG-IV): sequencing the most valuable type-strain genomes for metagenomic binning, comparative biology and taxonomic classification.</title>
        <authorList>
            <person name="Goeker M."/>
        </authorList>
    </citation>
    <scope>NUCLEOTIDE SEQUENCE</scope>
    <source>
        <strain evidence="6">DSM 25523</strain>
    </source>
</reference>
<dbReference type="AlphaFoldDB" id="A0A938XRE8"/>
<dbReference type="Pfam" id="PF01614">
    <property type="entry name" value="IclR_C"/>
    <property type="match status" value="1"/>
</dbReference>
<dbReference type="InterPro" id="IPR036388">
    <property type="entry name" value="WH-like_DNA-bd_sf"/>
</dbReference>
<keyword evidence="7" id="KW-1185">Reference proteome</keyword>
<dbReference type="PROSITE" id="PS51078">
    <property type="entry name" value="ICLR_ED"/>
    <property type="match status" value="1"/>
</dbReference>
<proteinExistence type="predicted"/>
<evidence type="ECO:0000256" key="1">
    <source>
        <dbReference type="ARBA" id="ARBA00023015"/>
    </source>
</evidence>
<comment type="caution">
    <text evidence="6">The sequence shown here is derived from an EMBL/GenBank/DDBJ whole genome shotgun (WGS) entry which is preliminary data.</text>
</comment>